<feature type="domain" description="Septum formation inhibitor MinC C-terminal" evidence="8">
    <location>
        <begin position="123"/>
        <end position="203"/>
    </location>
</feature>
<keyword evidence="4 7" id="KW-0131">Cell cycle</keyword>
<dbReference type="SUPFAM" id="SSF63848">
    <property type="entry name" value="Cell-division inhibitor MinC, C-terminal domain"/>
    <property type="match status" value="1"/>
</dbReference>
<evidence type="ECO:0000256" key="7">
    <source>
        <dbReference type="HAMAP-Rule" id="MF_00267"/>
    </source>
</evidence>
<dbReference type="Pfam" id="PF03775">
    <property type="entry name" value="MinC_C"/>
    <property type="match status" value="1"/>
</dbReference>
<dbReference type="GO" id="GO:0051302">
    <property type="term" value="P:regulation of cell division"/>
    <property type="evidence" value="ECO:0007669"/>
    <property type="project" value="InterPro"/>
</dbReference>
<dbReference type="InterPro" id="IPR013033">
    <property type="entry name" value="MinC"/>
</dbReference>
<evidence type="ECO:0000259" key="9">
    <source>
        <dbReference type="Pfam" id="PF05209"/>
    </source>
</evidence>
<sequence>MSLREAIDTKTARKDAVVIKRFQNGIRLYLDAEMEFDELKAEVAEKFRRSAAFFQDAFVAVSFEGRSLTPEQEAGLVEAITENSSLEVTCLIGKEEEDGALYARAVEAAFRRFADRENTGRFYRGTLKKGQILESSGSIIIVGDVNPGACVISSGNVVILGALRGTAICGGDGRAGSFIAALEMTPQKLKIGDFKYLTREKEEMGRLGPFLSRIGLLPDGGGHVPPEGVRIQPQVAYVEQDRIVCKTIYE</sequence>
<comment type="function">
    <text evidence="5 7">Cell division inhibitor that blocks the formation of polar Z ring septums. Rapidly oscillates between the poles of the cell to destabilize FtsZ filaments that have formed before they mature into polar Z rings. Prevents FtsZ polymerization.</text>
</comment>
<evidence type="ECO:0000256" key="2">
    <source>
        <dbReference type="ARBA" id="ARBA00022618"/>
    </source>
</evidence>
<dbReference type="Pfam" id="PF05209">
    <property type="entry name" value="MinC_N"/>
    <property type="match status" value="1"/>
</dbReference>
<dbReference type="InterPro" id="IPR005526">
    <property type="entry name" value="Septum_form_inhib_MinC_C"/>
</dbReference>
<evidence type="ECO:0000256" key="1">
    <source>
        <dbReference type="ARBA" id="ARBA00006291"/>
    </source>
</evidence>
<evidence type="ECO:0000256" key="4">
    <source>
        <dbReference type="ARBA" id="ARBA00023306"/>
    </source>
</evidence>
<dbReference type="HAMAP" id="MF_00267">
    <property type="entry name" value="MinC"/>
    <property type="match status" value="1"/>
</dbReference>
<accession>A0A9D2TTF6</accession>
<reference evidence="10" key="1">
    <citation type="journal article" date="2021" name="PeerJ">
        <title>Extensive microbial diversity within the chicken gut microbiome revealed by metagenomics and culture.</title>
        <authorList>
            <person name="Gilroy R."/>
            <person name="Ravi A."/>
            <person name="Getino M."/>
            <person name="Pursley I."/>
            <person name="Horton D.L."/>
            <person name="Alikhan N.F."/>
            <person name="Baker D."/>
            <person name="Gharbi K."/>
            <person name="Hall N."/>
            <person name="Watson M."/>
            <person name="Adriaenssens E.M."/>
            <person name="Foster-Nyarko E."/>
            <person name="Jarju S."/>
            <person name="Secka A."/>
            <person name="Antonio M."/>
            <person name="Oren A."/>
            <person name="Chaudhuri R.R."/>
            <person name="La Ragione R."/>
            <person name="Hildebrand F."/>
            <person name="Pallen M.J."/>
        </authorList>
    </citation>
    <scope>NUCLEOTIDE SEQUENCE</scope>
    <source>
        <strain evidence="10">ChiBcec1-1630</strain>
    </source>
</reference>
<organism evidence="10 11">
    <name type="scientific">Candidatus Eisenbergiella intestinigallinarum</name>
    <dbReference type="NCBI Taxonomy" id="2838549"/>
    <lineage>
        <taxon>Bacteria</taxon>
        <taxon>Bacillati</taxon>
        <taxon>Bacillota</taxon>
        <taxon>Clostridia</taxon>
        <taxon>Lachnospirales</taxon>
        <taxon>Lachnospiraceae</taxon>
        <taxon>Eisenbergiella</taxon>
    </lineage>
</organism>
<evidence type="ECO:0000256" key="3">
    <source>
        <dbReference type="ARBA" id="ARBA00023210"/>
    </source>
</evidence>
<dbReference type="PANTHER" id="PTHR34108:SF1">
    <property type="entry name" value="SEPTUM SITE-DETERMINING PROTEIN MINC"/>
    <property type="match status" value="1"/>
</dbReference>
<dbReference type="PANTHER" id="PTHR34108">
    <property type="entry name" value="SEPTUM SITE-DETERMINING PROTEIN MINC"/>
    <property type="match status" value="1"/>
</dbReference>
<dbReference type="InterPro" id="IPR007874">
    <property type="entry name" value="MinC_N"/>
</dbReference>
<feature type="domain" description="Septum formation inhibitor MinC N-terminal" evidence="9">
    <location>
        <begin position="18"/>
        <end position="83"/>
    </location>
</feature>
<evidence type="ECO:0000256" key="6">
    <source>
        <dbReference type="ARBA" id="ARBA00046874"/>
    </source>
</evidence>
<dbReference type="Proteomes" id="UP000823922">
    <property type="component" value="Unassembled WGS sequence"/>
</dbReference>
<keyword evidence="2 7" id="KW-0132">Cell division</keyword>
<reference evidence="10" key="2">
    <citation type="submission" date="2021-04" db="EMBL/GenBank/DDBJ databases">
        <authorList>
            <person name="Gilroy R."/>
        </authorList>
    </citation>
    <scope>NUCLEOTIDE SEQUENCE</scope>
    <source>
        <strain evidence="10">ChiBcec1-1630</strain>
    </source>
</reference>
<evidence type="ECO:0000256" key="5">
    <source>
        <dbReference type="ARBA" id="ARBA00025606"/>
    </source>
</evidence>
<evidence type="ECO:0000313" key="11">
    <source>
        <dbReference type="Proteomes" id="UP000823922"/>
    </source>
</evidence>
<protein>
    <recommendedName>
        <fullName evidence="7">Probable septum site-determining protein MinC</fullName>
    </recommendedName>
</protein>
<dbReference type="InterPro" id="IPR036145">
    <property type="entry name" value="MinC_C_sf"/>
</dbReference>
<proteinExistence type="inferred from homology"/>
<dbReference type="Gene3D" id="2.160.20.70">
    <property type="match status" value="1"/>
</dbReference>
<keyword evidence="3 7" id="KW-0717">Septation</keyword>
<dbReference type="GO" id="GO:0000917">
    <property type="term" value="P:division septum assembly"/>
    <property type="evidence" value="ECO:0007669"/>
    <property type="project" value="UniProtKB-KW"/>
</dbReference>
<evidence type="ECO:0000259" key="8">
    <source>
        <dbReference type="Pfam" id="PF03775"/>
    </source>
</evidence>
<dbReference type="GO" id="GO:1901891">
    <property type="term" value="P:regulation of cell septum assembly"/>
    <property type="evidence" value="ECO:0007669"/>
    <property type="project" value="InterPro"/>
</dbReference>
<dbReference type="EMBL" id="DWVS01000211">
    <property type="protein sequence ID" value="HJC88064.1"/>
    <property type="molecule type" value="Genomic_DNA"/>
</dbReference>
<dbReference type="Gene3D" id="3.30.160.540">
    <property type="match status" value="1"/>
</dbReference>
<dbReference type="GO" id="GO:0000902">
    <property type="term" value="P:cell morphogenesis"/>
    <property type="evidence" value="ECO:0007669"/>
    <property type="project" value="InterPro"/>
</dbReference>
<dbReference type="InterPro" id="IPR016098">
    <property type="entry name" value="CAP/MinC_C"/>
</dbReference>
<comment type="similarity">
    <text evidence="1 7">Belongs to the MinC family.</text>
</comment>
<comment type="subunit">
    <text evidence="6 7">Interacts with MinD and FtsZ.</text>
</comment>
<dbReference type="AlphaFoldDB" id="A0A9D2TTF6"/>
<gene>
    <name evidence="7" type="primary">minC</name>
    <name evidence="10" type="ORF">H9926_08625</name>
</gene>
<evidence type="ECO:0000313" key="10">
    <source>
        <dbReference type="EMBL" id="HJC88064.1"/>
    </source>
</evidence>
<comment type="caution">
    <text evidence="10">The sequence shown here is derived from an EMBL/GenBank/DDBJ whole genome shotgun (WGS) entry which is preliminary data.</text>
</comment>
<name>A0A9D2TTF6_9FIRM</name>